<evidence type="ECO:0000256" key="6">
    <source>
        <dbReference type="ARBA" id="ARBA00022723"/>
    </source>
</evidence>
<dbReference type="AlphaFoldDB" id="A0A8E4GHV8"/>
<evidence type="ECO:0000256" key="2">
    <source>
        <dbReference type="ARBA" id="ARBA00007599"/>
    </source>
</evidence>
<comment type="similarity">
    <text evidence="2">Belongs to the TsaE family.</text>
</comment>
<gene>
    <name evidence="11" type="primary">tsaE</name>
    <name evidence="11" type="ORF">PROFFT_A_04810</name>
</gene>
<keyword evidence="12" id="KW-1185">Reference proteome</keyword>
<name>A0A8E4GHV8_9ENTR</name>
<keyword evidence="5" id="KW-0819">tRNA processing</keyword>
<dbReference type="Pfam" id="PF02367">
    <property type="entry name" value="TsaE"/>
    <property type="match status" value="1"/>
</dbReference>
<dbReference type="GO" id="GO:0002949">
    <property type="term" value="P:tRNA threonylcarbamoyladenosine modification"/>
    <property type="evidence" value="ECO:0007669"/>
    <property type="project" value="InterPro"/>
</dbReference>
<evidence type="ECO:0000256" key="4">
    <source>
        <dbReference type="ARBA" id="ARBA00022490"/>
    </source>
</evidence>
<dbReference type="PANTHER" id="PTHR33540">
    <property type="entry name" value="TRNA THREONYLCARBAMOYLADENOSINE BIOSYNTHESIS PROTEIN TSAE"/>
    <property type="match status" value="1"/>
</dbReference>
<dbReference type="FunFam" id="3.40.50.300:FF:000406">
    <property type="entry name" value="tRNA (N6-adenosine(37)-N6)-threonylcarbamoyltransferase complex ATPase TsaE"/>
    <property type="match status" value="1"/>
</dbReference>
<dbReference type="KEGG" id="ptf:PROFFT_A_04810"/>
<dbReference type="Proteomes" id="UP000683585">
    <property type="component" value="Chromosome"/>
</dbReference>
<dbReference type="NCBIfam" id="TIGR00150">
    <property type="entry name" value="T6A_YjeE"/>
    <property type="match status" value="1"/>
</dbReference>
<protein>
    <recommendedName>
        <fullName evidence="3">tRNA threonylcarbamoyladenosine biosynthesis protein TsaE</fullName>
    </recommendedName>
    <alternativeName>
        <fullName evidence="10">t(6)A37 threonylcarbamoyladenosine biosynthesis protein TsaE</fullName>
    </alternativeName>
</protein>
<keyword evidence="9" id="KW-0460">Magnesium</keyword>
<dbReference type="InterPro" id="IPR003442">
    <property type="entry name" value="T6A_TsaE"/>
</dbReference>
<dbReference type="EMBL" id="LR890047">
    <property type="protein sequence ID" value="CAD6511414.1"/>
    <property type="molecule type" value="Genomic_DNA"/>
</dbReference>
<sequence>MINNHHEKYSAFLQNETATIELSAILATICCNSATVIYLYGSLGSGKTTFSRGFLHKLGYQGNVKSPTYTLVEHYELALINVYHFDLYRLSHPEELEFIGVRDYFDHNAIHLIEWPQQGEGFLPQPDISLHLSYKNKGRYAKIISYTIHGGCILKKFKGATRLLYACLS</sequence>
<evidence type="ECO:0000256" key="5">
    <source>
        <dbReference type="ARBA" id="ARBA00022694"/>
    </source>
</evidence>
<dbReference type="GO" id="GO:0005524">
    <property type="term" value="F:ATP binding"/>
    <property type="evidence" value="ECO:0007669"/>
    <property type="project" value="UniProtKB-KW"/>
</dbReference>
<dbReference type="PANTHER" id="PTHR33540:SF2">
    <property type="entry name" value="TRNA THREONYLCARBAMOYLADENOSINE BIOSYNTHESIS PROTEIN TSAE"/>
    <property type="match status" value="1"/>
</dbReference>
<dbReference type="GO" id="GO:0046872">
    <property type="term" value="F:metal ion binding"/>
    <property type="evidence" value="ECO:0007669"/>
    <property type="project" value="UniProtKB-KW"/>
</dbReference>
<evidence type="ECO:0000256" key="10">
    <source>
        <dbReference type="ARBA" id="ARBA00032441"/>
    </source>
</evidence>
<evidence type="ECO:0000256" key="1">
    <source>
        <dbReference type="ARBA" id="ARBA00004496"/>
    </source>
</evidence>
<keyword evidence="6" id="KW-0479">Metal-binding</keyword>
<dbReference type="GO" id="GO:0005737">
    <property type="term" value="C:cytoplasm"/>
    <property type="evidence" value="ECO:0007669"/>
    <property type="project" value="UniProtKB-SubCell"/>
</dbReference>
<evidence type="ECO:0000256" key="3">
    <source>
        <dbReference type="ARBA" id="ARBA00019010"/>
    </source>
</evidence>
<keyword evidence="7" id="KW-0547">Nucleotide-binding</keyword>
<evidence type="ECO:0000256" key="8">
    <source>
        <dbReference type="ARBA" id="ARBA00022840"/>
    </source>
</evidence>
<evidence type="ECO:0000313" key="12">
    <source>
        <dbReference type="Proteomes" id="UP000683585"/>
    </source>
</evidence>
<reference evidence="11" key="1">
    <citation type="submission" date="2020-10" db="EMBL/GenBank/DDBJ databases">
        <authorList>
            <person name="Szabo G."/>
        </authorList>
    </citation>
    <scope>NUCLEOTIDE SEQUENCE</scope>
    <source>
        <strain evidence="11">PROFFT</strain>
    </source>
</reference>
<evidence type="ECO:0000313" key="11">
    <source>
        <dbReference type="EMBL" id="CAD6511414.1"/>
    </source>
</evidence>
<evidence type="ECO:0000256" key="9">
    <source>
        <dbReference type="ARBA" id="ARBA00022842"/>
    </source>
</evidence>
<keyword evidence="4" id="KW-0963">Cytoplasm</keyword>
<keyword evidence="8" id="KW-0067">ATP-binding</keyword>
<proteinExistence type="inferred from homology"/>
<accession>A0A8E4GHV8</accession>
<evidence type="ECO:0000256" key="7">
    <source>
        <dbReference type="ARBA" id="ARBA00022741"/>
    </source>
</evidence>
<organism evidence="11 12">
    <name type="scientific">Candidatus Profftia tarda</name>
    <dbReference type="NCBI Taxonomy" id="1177216"/>
    <lineage>
        <taxon>Bacteria</taxon>
        <taxon>Pseudomonadati</taxon>
        <taxon>Pseudomonadota</taxon>
        <taxon>Gammaproteobacteria</taxon>
        <taxon>Enterobacterales</taxon>
        <taxon>Enterobacteriaceae</taxon>
        <taxon>Candidatus Profftia</taxon>
    </lineage>
</organism>
<comment type="subcellular location">
    <subcellularLocation>
        <location evidence="1">Cytoplasm</location>
    </subcellularLocation>
</comment>